<keyword evidence="11" id="KW-0472">Membrane</keyword>
<keyword evidence="15" id="KW-0645">Protease</keyword>
<dbReference type="PANTHER" id="PTHR21581">
    <property type="entry name" value="D-ALANYL-D-ALANINE CARBOXYPEPTIDASE"/>
    <property type="match status" value="1"/>
</dbReference>
<evidence type="ECO:0000256" key="10">
    <source>
        <dbReference type="SAM" id="MobiDB-lite"/>
    </source>
</evidence>
<dbReference type="PANTHER" id="PTHR21581:SF33">
    <property type="entry name" value="D-ALANYL-D-ALANINE CARBOXYPEPTIDASE DACB"/>
    <property type="match status" value="1"/>
</dbReference>
<evidence type="ECO:0000256" key="4">
    <source>
        <dbReference type="ARBA" id="ARBA00022960"/>
    </source>
</evidence>
<dbReference type="GO" id="GO:0006508">
    <property type="term" value="P:proteolysis"/>
    <property type="evidence" value="ECO:0007669"/>
    <property type="project" value="InterPro"/>
</dbReference>
<dbReference type="InterPro" id="IPR018044">
    <property type="entry name" value="Peptidase_S11"/>
</dbReference>
<comment type="similarity">
    <text evidence="1 9">Belongs to the peptidase S11 family.</text>
</comment>
<feature type="signal peptide" evidence="12">
    <location>
        <begin position="1"/>
        <end position="24"/>
    </location>
</feature>
<dbReference type="Pfam" id="PF00768">
    <property type="entry name" value="Peptidase_S11"/>
    <property type="match status" value="1"/>
</dbReference>
<evidence type="ECO:0000256" key="9">
    <source>
        <dbReference type="RuleBase" id="RU004016"/>
    </source>
</evidence>
<feature type="active site" description="Proton acceptor" evidence="7">
    <location>
        <position position="66"/>
    </location>
</feature>
<evidence type="ECO:0000256" key="7">
    <source>
        <dbReference type="PIRSR" id="PIRSR618044-1"/>
    </source>
</evidence>
<protein>
    <submittedName>
        <fullName evidence="15">D-alanyl-D-alanine carboxypeptidase</fullName>
    </submittedName>
    <submittedName>
        <fullName evidence="14">Serine hydrolase</fullName>
    </submittedName>
</protein>
<dbReference type="SUPFAM" id="SSF56601">
    <property type="entry name" value="beta-lactamase/transpeptidase-like"/>
    <property type="match status" value="1"/>
</dbReference>
<dbReference type="GO" id="GO:0071555">
    <property type="term" value="P:cell wall organization"/>
    <property type="evidence" value="ECO:0007669"/>
    <property type="project" value="UniProtKB-KW"/>
</dbReference>
<keyword evidence="2 12" id="KW-0732">Signal</keyword>
<dbReference type="EMBL" id="JAAITT010000043">
    <property type="protein sequence ID" value="NSJ51560.1"/>
    <property type="molecule type" value="Genomic_DNA"/>
</dbReference>
<dbReference type="EMBL" id="JAKNGE010000066">
    <property type="protein sequence ID" value="MCG4749429.1"/>
    <property type="molecule type" value="Genomic_DNA"/>
</dbReference>
<keyword evidence="5" id="KW-0573">Peptidoglycan synthesis</keyword>
<evidence type="ECO:0000256" key="5">
    <source>
        <dbReference type="ARBA" id="ARBA00022984"/>
    </source>
</evidence>
<evidence type="ECO:0000256" key="11">
    <source>
        <dbReference type="SAM" id="Phobius"/>
    </source>
</evidence>
<keyword evidence="6" id="KW-0961">Cell wall biogenesis/degradation</keyword>
<keyword evidence="11" id="KW-0812">Transmembrane</keyword>
<evidence type="ECO:0000256" key="3">
    <source>
        <dbReference type="ARBA" id="ARBA00022801"/>
    </source>
</evidence>
<accession>A0AAW5CB04</accession>
<name>A0AAW5CB04_9FIRM</name>
<feature type="transmembrane region" description="Helical" evidence="11">
    <location>
        <begin position="445"/>
        <end position="464"/>
    </location>
</feature>
<dbReference type="InterPro" id="IPR001967">
    <property type="entry name" value="Peptidase_S11_N"/>
</dbReference>
<keyword evidence="4" id="KW-0133">Cell shape</keyword>
<evidence type="ECO:0000256" key="6">
    <source>
        <dbReference type="ARBA" id="ARBA00023316"/>
    </source>
</evidence>
<dbReference type="RefSeq" id="WP_165642886.1">
    <property type="nucleotide sequence ID" value="NZ_BAABZL010000001.1"/>
</dbReference>
<proteinExistence type="inferred from homology"/>
<gene>
    <name evidence="15" type="ORF">G5B36_23035</name>
    <name evidence="14" type="ORF">L0N08_28905</name>
</gene>
<comment type="caution">
    <text evidence="14">The sequence shown here is derived from an EMBL/GenBank/DDBJ whole genome shotgun (WGS) entry which is preliminary data.</text>
</comment>
<evidence type="ECO:0000256" key="1">
    <source>
        <dbReference type="ARBA" id="ARBA00007164"/>
    </source>
</evidence>
<keyword evidence="3 14" id="KW-0378">Hydrolase</keyword>
<feature type="active site" description="Acyl-ester intermediate" evidence="7">
    <location>
        <position position="63"/>
    </location>
</feature>
<feature type="domain" description="Peptidase S11 D-alanyl-D-alanine carboxypeptidase A N-terminal" evidence="13">
    <location>
        <begin position="31"/>
        <end position="263"/>
    </location>
</feature>
<dbReference type="GO" id="GO:0009252">
    <property type="term" value="P:peptidoglycan biosynthetic process"/>
    <property type="evidence" value="ECO:0007669"/>
    <property type="project" value="UniProtKB-KW"/>
</dbReference>
<evidence type="ECO:0000259" key="13">
    <source>
        <dbReference type="Pfam" id="PF00768"/>
    </source>
</evidence>
<keyword evidence="16" id="KW-1185">Reference proteome</keyword>
<feature type="chain" id="PRO_5043442409" evidence="12">
    <location>
        <begin position="25"/>
        <end position="525"/>
    </location>
</feature>
<reference evidence="14" key="3">
    <citation type="submission" date="2022-01" db="EMBL/GenBank/DDBJ databases">
        <title>Collection of gut derived symbiotic bacterial strains cultured from healthy donors.</title>
        <authorList>
            <person name="Lin H."/>
            <person name="Kohout C."/>
            <person name="Waligurski E."/>
            <person name="Pamer E.G."/>
        </authorList>
    </citation>
    <scope>NUCLEOTIDE SEQUENCE</scope>
    <source>
        <strain evidence="14">DFI.6.55</strain>
    </source>
</reference>
<dbReference type="GO" id="GO:0009002">
    <property type="term" value="F:serine-type D-Ala-D-Ala carboxypeptidase activity"/>
    <property type="evidence" value="ECO:0007669"/>
    <property type="project" value="InterPro"/>
</dbReference>
<evidence type="ECO:0000313" key="17">
    <source>
        <dbReference type="Proteomes" id="UP001299608"/>
    </source>
</evidence>
<dbReference type="Proteomes" id="UP001299608">
    <property type="component" value="Unassembled WGS sequence"/>
</dbReference>
<reference evidence="15" key="2">
    <citation type="submission" date="2020-02" db="EMBL/GenBank/DDBJ databases">
        <authorList>
            <person name="Littmann E."/>
            <person name="Sorbara M."/>
        </authorList>
    </citation>
    <scope>NUCLEOTIDE SEQUENCE</scope>
    <source>
        <strain evidence="15">MSK.1.17</strain>
    </source>
</reference>
<keyword evidence="15" id="KW-0121">Carboxypeptidase</keyword>
<keyword evidence="11" id="KW-1133">Transmembrane helix</keyword>
<feature type="active site" evidence="7">
    <location>
        <position position="121"/>
    </location>
</feature>
<evidence type="ECO:0000313" key="14">
    <source>
        <dbReference type="EMBL" id="MCG4749429.1"/>
    </source>
</evidence>
<evidence type="ECO:0000313" key="15">
    <source>
        <dbReference type="EMBL" id="NSJ51560.1"/>
    </source>
</evidence>
<reference evidence="15 16" key="1">
    <citation type="journal article" date="2020" name="Cell Host Microbe">
        <title>Functional and Genomic Variation between Human-Derived Isolates of Lachnospiraceae Reveals Inter- and Intra-Species Diversity.</title>
        <authorList>
            <person name="Sorbara M.T."/>
            <person name="Littmann E.R."/>
            <person name="Fontana E."/>
            <person name="Moody T.U."/>
            <person name="Kohout C.E."/>
            <person name="Gjonbalaj M."/>
            <person name="Eaton V."/>
            <person name="Seok R."/>
            <person name="Leiner I.M."/>
            <person name="Pamer E.G."/>
        </authorList>
    </citation>
    <scope>NUCLEOTIDE SEQUENCE [LARGE SCALE GENOMIC DNA]</scope>
    <source>
        <strain evidence="15 16">MSK.1.17</strain>
    </source>
</reference>
<dbReference type="GeneID" id="97203697"/>
<evidence type="ECO:0000256" key="8">
    <source>
        <dbReference type="PIRSR" id="PIRSR618044-2"/>
    </source>
</evidence>
<sequence length="525" mass="56875">MKRFFSLFLCLCLSMGVFTISALAAPEWPSDVSIQADGGIVMDADTGTVLYGKNMDQPYYPASITKILTALIVLEHCDLDEMVSFSHDDVYNVEAGSSSAGIDEGDVLTVRDCLYALMLASANESANALACHVSGSREEFAKLMNEKAASLGCTGSHFANPSGLNDENHYTTAHDMALIAREAIKNPEFLAINGTRSYKLAPTKRTPEGGYVANHHKMLNKNESVYYPGAFAGKTGYTSLAGNTLVTCAKRDGMTLIAVVLNGHQSHYSDTKAMFDFGFRNFQSLKAVDYETRYRSVENDMTIAGMTARDSISLELDKNGRVVIPKAGDFADVQSILTYDLDGQSPLDAVACIRYTYNERPVGFVYLCSAGMGSASLPAAPAHEEGMGGPVPEGTGAPHSQDGAGAPSPADHPASRDQTPAAPTRQDITTKEGAASSIRIPANTLAILGIVFSLCIIIAIVAAVKIHVKRKEEADLLLRRQRRLERLEDIGYSSSEFDRLLAERRVSSPSARRTRRSRRKKSIFR</sequence>
<feature type="binding site" evidence="8">
    <location>
        <position position="234"/>
    </location>
    <ligand>
        <name>substrate</name>
    </ligand>
</feature>
<dbReference type="Proteomes" id="UP000669239">
    <property type="component" value="Unassembled WGS sequence"/>
</dbReference>
<dbReference type="PRINTS" id="PR00725">
    <property type="entry name" value="DADACBPTASE1"/>
</dbReference>
<evidence type="ECO:0000313" key="16">
    <source>
        <dbReference type="Proteomes" id="UP000669239"/>
    </source>
</evidence>
<dbReference type="AlphaFoldDB" id="A0AAW5CB04"/>
<feature type="region of interest" description="Disordered" evidence="10">
    <location>
        <begin position="381"/>
        <end position="433"/>
    </location>
</feature>
<dbReference type="InterPro" id="IPR012338">
    <property type="entry name" value="Beta-lactam/transpept-like"/>
</dbReference>
<evidence type="ECO:0000256" key="12">
    <source>
        <dbReference type="SAM" id="SignalP"/>
    </source>
</evidence>
<organism evidence="14 17">
    <name type="scientific">Enterocloster aldenensis</name>
    <dbReference type="NCBI Taxonomy" id="358742"/>
    <lineage>
        <taxon>Bacteria</taxon>
        <taxon>Bacillati</taxon>
        <taxon>Bacillota</taxon>
        <taxon>Clostridia</taxon>
        <taxon>Lachnospirales</taxon>
        <taxon>Lachnospiraceae</taxon>
        <taxon>Enterocloster</taxon>
    </lineage>
</organism>
<dbReference type="Gene3D" id="3.40.710.10">
    <property type="entry name" value="DD-peptidase/beta-lactamase superfamily"/>
    <property type="match status" value="1"/>
</dbReference>
<dbReference type="GO" id="GO:0008360">
    <property type="term" value="P:regulation of cell shape"/>
    <property type="evidence" value="ECO:0007669"/>
    <property type="project" value="UniProtKB-KW"/>
</dbReference>
<evidence type="ECO:0000256" key="2">
    <source>
        <dbReference type="ARBA" id="ARBA00022729"/>
    </source>
</evidence>